<name>A0A6V8LH17_9ACTN</name>
<evidence type="ECO:0000313" key="3">
    <source>
        <dbReference type="Proteomes" id="UP000482960"/>
    </source>
</evidence>
<accession>A0A6V8LH17</accession>
<organism evidence="2 3">
    <name type="scientific">Phytohabitans rumicis</name>
    <dbReference type="NCBI Taxonomy" id="1076125"/>
    <lineage>
        <taxon>Bacteria</taxon>
        <taxon>Bacillati</taxon>
        <taxon>Actinomycetota</taxon>
        <taxon>Actinomycetes</taxon>
        <taxon>Micromonosporales</taxon>
        <taxon>Micromonosporaceae</taxon>
    </lineage>
</organism>
<feature type="region of interest" description="Disordered" evidence="1">
    <location>
        <begin position="415"/>
        <end position="435"/>
    </location>
</feature>
<evidence type="ECO:0000256" key="1">
    <source>
        <dbReference type="SAM" id="MobiDB-lite"/>
    </source>
</evidence>
<dbReference type="SUPFAM" id="SSF56112">
    <property type="entry name" value="Protein kinase-like (PK-like)"/>
    <property type="match status" value="1"/>
</dbReference>
<dbReference type="Proteomes" id="UP000482960">
    <property type="component" value="Unassembled WGS sequence"/>
</dbReference>
<dbReference type="InterPro" id="IPR011009">
    <property type="entry name" value="Kinase-like_dom_sf"/>
</dbReference>
<keyword evidence="3" id="KW-1185">Reference proteome</keyword>
<dbReference type="AlphaFoldDB" id="A0A6V8LH17"/>
<dbReference type="EMBL" id="BLPG01000001">
    <property type="protein sequence ID" value="GFJ93386.1"/>
    <property type="molecule type" value="Genomic_DNA"/>
</dbReference>
<evidence type="ECO:0000313" key="2">
    <source>
        <dbReference type="EMBL" id="GFJ93386.1"/>
    </source>
</evidence>
<reference evidence="2 3" key="2">
    <citation type="submission" date="2020-03" db="EMBL/GenBank/DDBJ databases">
        <authorList>
            <person name="Ichikawa N."/>
            <person name="Kimura A."/>
            <person name="Kitahashi Y."/>
            <person name="Uohara A."/>
        </authorList>
    </citation>
    <scope>NUCLEOTIDE SEQUENCE [LARGE SCALE GENOMIC DNA]</scope>
    <source>
        <strain evidence="2 3">NBRC 108638</strain>
    </source>
</reference>
<sequence length="529" mass="58054">MDQVDPTERVLALIRSKRAREALRRWLTDHTATLLPTGWSGKGYTTAQLLGALLGRYRDHPIVVVMKIIEKGDGGKEYAAHHRALQDSPVFAQKHLAALIGQRIVVPGGGSIILQGVAGGGLDTMSQLDDALPSWHAPREVCQHITNSLLTEWNTESDPNLEKVGTALAAQLGNRLTSAGTVAAWAGRHQGLLHDPVPWLNAGAYPQVNPFVLIGKDSWGERLEALVLRGKTHGDLHPGNLLVGAKGSPFCLVDLSRYTAEGWLSWDPTYLTLTAMAKVLPDLTPRGQEALKAWCLDPDEVMEVEGLPGHLRAMFIGVHQAGAEWARRHSNTAGWERQRHLCLVVIALILTGRKQLLSEDSRRWFFWLAAAVATRLADAIPDFPRAVDPLMLSNHLFADDPQHIADDSRNKIISLDERRPARQPPQPPARDTGPATVEAEYWTRLVAELRSVQFAAPDWATMAARTNSLRMLLVSAPEGGADNSEVTEYLDLLTTTLDAVVRPGATPAETRAASERAEMLRSWILDQLS</sequence>
<comment type="caution">
    <text evidence="2">The sequence shown here is derived from an EMBL/GenBank/DDBJ whole genome shotgun (WGS) entry which is preliminary data.</text>
</comment>
<gene>
    <name evidence="2" type="ORF">Prum_070280</name>
</gene>
<protein>
    <submittedName>
        <fullName evidence="2">Uncharacterized protein</fullName>
    </submittedName>
</protein>
<reference evidence="2 3" key="1">
    <citation type="submission" date="2020-03" db="EMBL/GenBank/DDBJ databases">
        <title>Whole genome shotgun sequence of Phytohabitans rumicis NBRC 108638.</title>
        <authorList>
            <person name="Komaki H."/>
            <person name="Tamura T."/>
        </authorList>
    </citation>
    <scope>NUCLEOTIDE SEQUENCE [LARGE SCALE GENOMIC DNA]</scope>
    <source>
        <strain evidence="2 3">NBRC 108638</strain>
    </source>
</reference>
<proteinExistence type="predicted"/>